<dbReference type="Proteomes" id="UP000578449">
    <property type="component" value="Unassembled WGS sequence"/>
</dbReference>
<keyword evidence="6" id="KW-1185">Reference proteome</keyword>
<dbReference type="PANTHER" id="PTHR30061:SF50">
    <property type="entry name" value="MALTOSE_MALTODEXTRIN-BINDING PERIPLASMIC PROTEIN"/>
    <property type="match status" value="1"/>
</dbReference>
<dbReference type="GO" id="GO:0015768">
    <property type="term" value="P:maltose transport"/>
    <property type="evidence" value="ECO:0007669"/>
    <property type="project" value="TreeGrafter"/>
</dbReference>
<dbReference type="PROSITE" id="PS51257">
    <property type="entry name" value="PROKAR_LIPOPROTEIN"/>
    <property type="match status" value="1"/>
</dbReference>
<accession>A0A840P818</accession>
<feature type="signal peptide" evidence="4">
    <location>
        <begin position="1"/>
        <end position="19"/>
    </location>
</feature>
<dbReference type="EMBL" id="JACHGN010000010">
    <property type="protein sequence ID" value="MBB5135139.1"/>
    <property type="molecule type" value="Genomic_DNA"/>
</dbReference>
<evidence type="ECO:0000256" key="4">
    <source>
        <dbReference type="SAM" id="SignalP"/>
    </source>
</evidence>
<name>A0A840P818_9ACTN</name>
<evidence type="ECO:0000256" key="2">
    <source>
        <dbReference type="ARBA" id="ARBA00022448"/>
    </source>
</evidence>
<dbReference type="SUPFAM" id="SSF53850">
    <property type="entry name" value="Periplasmic binding protein-like II"/>
    <property type="match status" value="1"/>
</dbReference>
<dbReference type="RefSeq" id="WP_185052097.1">
    <property type="nucleotide sequence ID" value="NZ_BAABIX010000068.1"/>
</dbReference>
<proteinExistence type="inferred from homology"/>
<organism evidence="5 6">
    <name type="scientific">Thermocatellispora tengchongensis</name>
    <dbReference type="NCBI Taxonomy" id="1073253"/>
    <lineage>
        <taxon>Bacteria</taxon>
        <taxon>Bacillati</taxon>
        <taxon>Actinomycetota</taxon>
        <taxon>Actinomycetes</taxon>
        <taxon>Streptosporangiales</taxon>
        <taxon>Streptosporangiaceae</taxon>
        <taxon>Thermocatellispora</taxon>
    </lineage>
</organism>
<comment type="caution">
    <text evidence="5">The sequence shown here is derived from an EMBL/GenBank/DDBJ whole genome shotgun (WGS) entry which is preliminary data.</text>
</comment>
<feature type="chain" id="PRO_5039215770" evidence="4">
    <location>
        <begin position="20"/>
        <end position="420"/>
    </location>
</feature>
<protein>
    <submittedName>
        <fullName evidence="5">N,N'-diacetylchitobiose transport system substrate-binding protein</fullName>
    </submittedName>
</protein>
<keyword evidence="2" id="KW-0813">Transport</keyword>
<dbReference type="Pfam" id="PF01547">
    <property type="entry name" value="SBP_bac_1"/>
    <property type="match status" value="1"/>
</dbReference>
<dbReference type="AlphaFoldDB" id="A0A840P818"/>
<evidence type="ECO:0000313" key="6">
    <source>
        <dbReference type="Proteomes" id="UP000578449"/>
    </source>
</evidence>
<dbReference type="PANTHER" id="PTHR30061">
    <property type="entry name" value="MALTOSE-BINDING PERIPLASMIC PROTEIN"/>
    <property type="match status" value="1"/>
</dbReference>
<evidence type="ECO:0000313" key="5">
    <source>
        <dbReference type="EMBL" id="MBB5135139.1"/>
    </source>
</evidence>
<keyword evidence="3 4" id="KW-0732">Signal</keyword>
<evidence type="ECO:0000256" key="1">
    <source>
        <dbReference type="ARBA" id="ARBA00008520"/>
    </source>
</evidence>
<dbReference type="GO" id="GO:0042956">
    <property type="term" value="P:maltodextrin transmembrane transport"/>
    <property type="evidence" value="ECO:0007669"/>
    <property type="project" value="TreeGrafter"/>
</dbReference>
<reference evidence="5 6" key="1">
    <citation type="submission" date="2020-08" db="EMBL/GenBank/DDBJ databases">
        <title>Genomic Encyclopedia of Type Strains, Phase IV (KMG-IV): sequencing the most valuable type-strain genomes for metagenomic binning, comparative biology and taxonomic classification.</title>
        <authorList>
            <person name="Goeker M."/>
        </authorList>
    </citation>
    <scope>NUCLEOTIDE SEQUENCE [LARGE SCALE GENOMIC DNA]</scope>
    <source>
        <strain evidence="5 6">DSM 45615</strain>
    </source>
</reference>
<comment type="similarity">
    <text evidence="1">Belongs to the bacterial solute-binding protein 1 family.</text>
</comment>
<dbReference type="GO" id="GO:0055052">
    <property type="term" value="C:ATP-binding cassette (ABC) transporter complex, substrate-binding subunit-containing"/>
    <property type="evidence" value="ECO:0007669"/>
    <property type="project" value="TreeGrafter"/>
</dbReference>
<dbReference type="Gene3D" id="3.40.190.10">
    <property type="entry name" value="Periplasmic binding protein-like II"/>
    <property type="match status" value="2"/>
</dbReference>
<gene>
    <name evidence="5" type="ORF">HNP84_004875</name>
</gene>
<evidence type="ECO:0000256" key="3">
    <source>
        <dbReference type="ARBA" id="ARBA00022729"/>
    </source>
</evidence>
<sequence>MRGLARLLCAVLLAGGLAACSGDGGEGGAATAGPGTLDVWVMRDSAPDDLIERVNAEVEAAHPGLTVRVQVLDWEGRDVKWKTALAGDDPPDVLEMGNTDVLTYAASGALAELKPADYENSGTWLKGLADAGGYEGKLYGVPYYGGTRVVIYRKDLFEKAGIDSEPATLAELRQAAEKLMKANPGEDFSGLYFPGRYQYGALPFVFDAGGQIAAKEGTAWKGMLSTPQSQQGLRNWADLVKAVSKAPLDVDTDADRFVDALGQGHTGMIIGQAWMMRGLGEKYPKLADQLGAFPVPGVNGTMPVFIGGSNLVVSAGSQAPAIATEWVKLITGTKYQTELARSGLLPNSTSLEGVVEGVTAVQMKAAARSWFTPQSTQWSNVDNAQVLQDMFQAIASGEKSVAEAAATADKKIAEILNATG</sequence>
<dbReference type="InterPro" id="IPR006059">
    <property type="entry name" value="SBP"/>
</dbReference>
<dbReference type="GO" id="GO:1901982">
    <property type="term" value="F:maltose binding"/>
    <property type="evidence" value="ECO:0007669"/>
    <property type="project" value="TreeGrafter"/>
</dbReference>